<reference evidence="2" key="1">
    <citation type="journal article" date="2022" name="bioRxiv">
        <title>Sequencing and chromosome-scale assembly of the giantPleurodeles waltlgenome.</title>
        <authorList>
            <person name="Brown T."/>
            <person name="Elewa A."/>
            <person name="Iarovenko S."/>
            <person name="Subramanian E."/>
            <person name="Araus A.J."/>
            <person name="Petzold A."/>
            <person name="Susuki M."/>
            <person name="Suzuki K.-i.T."/>
            <person name="Hayashi T."/>
            <person name="Toyoda A."/>
            <person name="Oliveira C."/>
            <person name="Osipova E."/>
            <person name="Leigh N.D."/>
            <person name="Simon A."/>
            <person name="Yun M.H."/>
        </authorList>
    </citation>
    <scope>NUCLEOTIDE SEQUENCE</scope>
    <source>
        <strain evidence="2">20211129_DDA</strain>
        <tissue evidence="2">Liver</tissue>
    </source>
</reference>
<comment type="caution">
    <text evidence="2">The sequence shown here is derived from an EMBL/GenBank/DDBJ whole genome shotgun (WGS) entry which is preliminary data.</text>
</comment>
<dbReference type="Proteomes" id="UP001066276">
    <property type="component" value="Chromosome 3_2"/>
</dbReference>
<evidence type="ECO:0000256" key="1">
    <source>
        <dbReference type="SAM" id="MobiDB-lite"/>
    </source>
</evidence>
<keyword evidence="3" id="KW-1185">Reference proteome</keyword>
<accession>A0AAV7TII0</accession>
<feature type="region of interest" description="Disordered" evidence="1">
    <location>
        <begin position="23"/>
        <end position="157"/>
    </location>
</feature>
<feature type="compositionally biased region" description="Basic and acidic residues" evidence="1">
    <location>
        <begin position="147"/>
        <end position="156"/>
    </location>
</feature>
<organism evidence="2 3">
    <name type="scientific">Pleurodeles waltl</name>
    <name type="common">Iberian ribbed newt</name>
    <dbReference type="NCBI Taxonomy" id="8319"/>
    <lineage>
        <taxon>Eukaryota</taxon>
        <taxon>Metazoa</taxon>
        <taxon>Chordata</taxon>
        <taxon>Craniata</taxon>
        <taxon>Vertebrata</taxon>
        <taxon>Euteleostomi</taxon>
        <taxon>Amphibia</taxon>
        <taxon>Batrachia</taxon>
        <taxon>Caudata</taxon>
        <taxon>Salamandroidea</taxon>
        <taxon>Salamandridae</taxon>
        <taxon>Pleurodelinae</taxon>
        <taxon>Pleurodeles</taxon>
    </lineage>
</organism>
<evidence type="ECO:0000313" key="3">
    <source>
        <dbReference type="Proteomes" id="UP001066276"/>
    </source>
</evidence>
<gene>
    <name evidence="2" type="ORF">NDU88_001201</name>
</gene>
<dbReference type="EMBL" id="JANPWB010000006">
    <property type="protein sequence ID" value="KAJ1175916.1"/>
    <property type="molecule type" value="Genomic_DNA"/>
</dbReference>
<dbReference type="AlphaFoldDB" id="A0AAV7TII0"/>
<protein>
    <submittedName>
        <fullName evidence="2">Uncharacterized protein</fullName>
    </submittedName>
</protein>
<name>A0AAV7TII0_PLEWA</name>
<evidence type="ECO:0000313" key="2">
    <source>
        <dbReference type="EMBL" id="KAJ1175916.1"/>
    </source>
</evidence>
<sequence length="254" mass="28596">MRYKTLHCSTTVTNTVDLLYLSTARKPKRQPRWEKRSRQSAEAGRDRRGLPDRRGVAGSGGEEPVEKLWAPYTRRRGPNEERSLSDPPAWTEGPRVENQRREAPNPVPGRYDPDSVTSGTIGRKRGNDAAVRGGPLGIRVKTQSAGENHDEWRDGASVETDVGEAWLGEKRNLVRTQSSHLRKAAAWARRRAQWKPQAGIGKDRRNELPHLTKGGDNPNDDATDWKRNTPFLTALAKSSTQKPITNRRERQSDP</sequence>
<feature type="compositionally biased region" description="Basic and acidic residues" evidence="1">
    <location>
        <begin position="94"/>
        <end position="103"/>
    </location>
</feature>
<feature type="region of interest" description="Disordered" evidence="1">
    <location>
        <begin position="189"/>
        <end position="254"/>
    </location>
</feature>
<feature type="compositionally biased region" description="Basic and acidic residues" evidence="1">
    <location>
        <begin position="31"/>
        <end position="55"/>
    </location>
</feature>
<proteinExistence type="predicted"/>
<feature type="compositionally biased region" description="Basic and acidic residues" evidence="1">
    <location>
        <begin position="201"/>
        <end position="210"/>
    </location>
</feature>